<reference evidence="1" key="1">
    <citation type="journal article" date="2021" name="Environ. Microbiol.">
        <title>Gene family expansions and transcriptome signatures uncover fungal adaptations to wood decay.</title>
        <authorList>
            <person name="Hage H."/>
            <person name="Miyauchi S."/>
            <person name="Viragh M."/>
            <person name="Drula E."/>
            <person name="Min B."/>
            <person name="Chaduli D."/>
            <person name="Navarro D."/>
            <person name="Favel A."/>
            <person name="Norest M."/>
            <person name="Lesage-Meessen L."/>
            <person name="Balint B."/>
            <person name="Merenyi Z."/>
            <person name="de Eugenio L."/>
            <person name="Morin E."/>
            <person name="Martinez A.T."/>
            <person name="Baldrian P."/>
            <person name="Stursova M."/>
            <person name="Martinez M.J."/>
            <person name="Novotny C."/>
            <person name="Magnuson J.K."/>
            <person name="Spatafora J.W."/>
            <person name="Maurice S."/>
            <person name="Pangilinan J."/>
            <person name="Andreopoulos W."/>
            <person name="LaButti K."/>
            <person name="Hundley H."/>
            <person name="Na H."/>
            <person name="Kuo A."/>
            <person name="Barry K."/>
            <person name="Lipzen A."/>
            <person name="Henrissat B."/>
            <person name="Riley R."/>
            <person name="Ahrendt S."/>
            <person name="Nagy L.G."/>
            <person name="Grigoriev I.V."/>
            <person name="Martin F."/>
            <person name="Rosso M.N."/>
        </authorList>
    </citation>
    <scope>NUCLEOTIDE SEQUENCE</scope>
    <source>
        <strain evidence="1">CBS 384.51</strain>
    </source>
</reference>
<accession>A0ACB8TP66</accession>
<dbReference type="EMBL" id="MU274954">
    <property type="protein sequence ID" value="KAI0083760.1"/>
    <property type="molecule type" value="Genomic_DNA"/>
</dbReference>
<organism evidence="1 2">
    <name type="scientific">Irpex rosettiformis</name>
    <dbReference type="NCBI Taxonomy" id="378272"/>
    <lineage>
        <taxon>Eukaryota</taxon>
        <taxon>Fungi</taxon>
        <taxon>Dikarya</taxon>
        <taxon>Basidiomycota</taxon>
        <taxon>Agaricomycotina</taxon>
        <taxon>Agaricomycetes</taxon>
        <taxon>Polyporales</taxon>
        <taxon>Irpicaceae</taxon>
        <taxon>Irpex</taxon>
    </lineage>
</organism>
<protein>
    <submittedName>
        <fullName evidence="1">Uncharacterized protein</fullName>
    </submittedName>
</protein>
<proteinExistence type="predicted"/>
<gene>
    <name evidence="1" type="ORF">BDY19DRAFT_616340</name>
</gene>
<sequence length="333" mass="37901">MGQFWMLLNVSNLWVSGGGAKLGEFFCSEGLPVHIRRFTIPAWSEESKTSLCVKYPQITHRSASPESKLFCLPDELLLMIFNYVNILADAACLCLADGRMFAVGFPRVIELQAAAYANWAGCCVVCIGEYAEDNDLPKYVQKLFEHHRKMLCEEDTNPPDEQAVWYDTYNRHFQRVTSGGLTGHHFPRGLEMMETEPSKGFGQLWAPYTEMMKPKYESPHPWVLCNLSKGEYVRVDAVAALTNYNGHKPFIAGDIDLGHALLSQICWSTDDSIAMGYEGDLHRGRWAGDRFVVLPMNKLDTRKTWQDVSDEVTKILVKIWECEWGEDWKELIG</sequence>
<keyword evidence="2" id="KW-1185">Reference proteome</keyword>
<evidence type="ECO:0000313" key="2">
    <source>
        <dbReference type="Proteomes" id="UP001055072"/>
    </source>
</evidence>
<dbReference type="Proteomes" id="UP001055072">
    <property type="component" value="Unassembled WGS sequence"/>
</dbReference>
<comment type="caution">
    <text evidence="1">The sequence shown here is derived from an EMBL/GenBank/DDBJ whole genome shotgun (WGS) entry which is preliminary data.</text>
</comment>
<evidence type="ECO:0000313" key="1">
    <source>
        <dbReference type="EMBL" id="KAI0083760.1"/>
    </source>
</evidence>
<name>A0ACB8TP66_9APHY</name>